<evidence type="ECO:0000256" key="2">
    <source>
        <dbReference type="ARBA" id="ARBA00006739"/>
    </source>
</evidence>
<evidence type="ECO:0000256" key="4">
    <source>
        <dbReference type="ARBA" id="ARBA00022679"/>
    </source>
</evidence>
<dbReference type="Gene3D" id="3.90.550.10">
    <property type="entry name" value="Spore Coat Polysaccharide Biosynthesis Protein SpsA, Chain A"/>
    <property type="match status" value="1"/>
</dbReference>
<dbReference type="Pfam" id="PF00535">
    <property type="entry name" value="Glycos_transf_2"/>
    <property type="match status" value="1"/>
</dbReference>
<evidence type="ECO:0000313" key="6">
    <source>
        <dbReference type="EMBL" id="ALB29548.1"/>
    </source>
</evidence>
<proteinExistence type="inferred from homology"/>
<dbReference type="SUPFAM" id="SSF53448">
    <property type="entry name" value="Nucleotide-diphospho-sugar transferases"/>
    <property type="match status" value="1"/>
</dbReference>
<dbReference type="AlphaFoldDB" id="A0A0K2LEC5"/>
<dbReference type="InterPro" id="IPR029044">
    <property type="entry name" value="Nucleotide-diphossugar_trans"/>
</dbReference>
<dbReference type="GO" id="GO:0016757">
    <property type="term" value="F:glycosyltransferase activity"/>
    <property type="evidence" value="ECO:0007669"/>
    <property type="project" value="UniProtKB-KW"/>
</dbReference>
<dbReference type="PANTHER" id="PTHR43179:SF12">
    <property type="entry name" value="GALACTOFURANOSYLTRANSFERASE GLFT2"/>
    <property type="match status" value="1"/>
</dbReference>
<name>A0A0K2LEC5_9LACO</name>
<dbReference type="STRING" id="1074467.JP39_09395"/>
<evidence type="ECO:0000259" key="5">
    <source>
        <dbReference type="Pfam" id="PF00535"/>
    </source>
</evidence>
<keyword evidence="3" id="KW-0328">Glycosyltransferase</keyword>
<protein>
    <recommendedName>
        <fullName evidence="5">Glycosyltransferase 2-like domain-containing protein</fullName>
    </recommendedName>
</protein>
<dbReference type="Proteomes" id="UP000061546">
    <property type="component" value="Chromosome"/>
</dbReference>
<organism evidence="6 7">
    <name type="scientific">Companilactobacillus heilongjiangensis</name>
    <dbReference type="NCBI Taxonomy" id="1074467"/>
    <lineage>
        <taxon>Bacteria</taxon>
        <taxon>Bacillati</taxon>
        <taxon>Bacillota</taxon>
        <taxon>Bacilli</taxon>
        <taxon>Lactobacillales</taxon>
        <taxon>Lactobacillaceae</taxon>
        <taxon>Companilactobacillus</taxon>
    </lineage>
</organism>
<reference evidence="6 7" key="1">
    <citation type="submission" date="2015-08" db="EMBL/GenBank/DDBJ databases">
        <title>Genomic sequence of Lactobacillus heilongjiangensis DSM 28069, isolated from Chinese traditional pickle.</title>
        <authorList>
            <person name="Jiang X."/>
            <person name="Zheng B."/>
            <person name="Cheng H."/>
        </authorList>
    </citation>
    <scope>NUCLEOTIDE SEQUENCE [LARGE SCALE GENOMIC DNA]</scope>
    <source>
        <strain evidence="6 7">DSM 28069</strain>
    </source>
</reference>
<accession>A0A0K2LEC5</accession>
<dbReference type="KEGG" id="lhi:JP39_09395"/>
<evidence type="ECO:0000256" key="1">
    <source>
        <dbReference type="ARBA" id="ARBA00004776"/>
    </source>
</evidence>
<dbReference type="EMBL" id="CP012559">
    <property type="protein sequence ID" value="ALB29548.1"/>
    <property type="molecule type" value="Genomic_DNA"/>
</dbReference>
<dbReference type="InterPro" id="IPR001173">
    <property type="entry name" value="Glyco_trans_2-like"/>
</dbReference>
<sequence length="288" mass="32545">MKIDAVVVTFNRLDKLKECLEALSTFDLNNIFVINNASTDGTKDYLKKLPSVQAINLEENVGGAGGFNVGMKQFIENSESDYVWIMDDDTIPEPGALELLGNTLADNSKIGFAIGQVYWTDGTLAKMNLPVLARNQPTDSKIRCVEEASFVAVMFSRQAIKKTGYPIKDFFIWGDDVEYTNRVIHQGFLGIQVMNARILHKMGENVGINILGENSNQGRIQRYFYNYRNRLYLNRQKGIVPVMRALCGRIVWGFRIMFSENEFKRLKLSVLCKGTLAGLTFNPKIEQC</sequence>
<keyword evidence="7" id="KW-1185">Reference proteome</keyword>
<feature type="domain" description="Glycosyltransferase 2-like" evidence="5">
    <location>
        <begin position="5"/>
        <end position="122"/>
    </location>
</feature>
<dbReference type="CDD" id="cd04185">
    <property type="entry name" value="GT_2_like_b"/>
    <property type="match status" value="1"/>
</dbReference>
<evidence type="ECO:0000313" key="7">
    <source>
        <dbReference type="Proteomes" id="UP000061546"/>
    </source>
</evidence>
<gene>
    <name evidence="6" type="ORF">JP39_09395</name>
</gene>
<comment type="similarity">
    <text evidence="2">Belongs to the glycosyltransferase 2 family.</text>
</comment>
<dbReference type="PANTHER" id="PTHR43179">
    <property type="entry name" value="RHAMNOSYLTRANSFERASE WBBL"/>
    <property type="match status" value="1"/>
</dbReference>
<dbReference type="RefSeq" id="WP_041501470.1">
    <property type="nucleotide sequence ID" value="NZ_BJDV01000010.1"/>
</dbReference>
<comment type="pathway">
    <text evidence="1">Cell wall biogenesis; cell wall polysaccharide biosynthesis.</text>
</comment>
<keyword evidence="4" id="KW-0808">Transferase</keyword>
<evidence type="ECO:0000256" key="3">
    <source>
        <dbReference type="ARBA" id="ARBA00022676"/>
    </source>
</evidence>